<dbReference type="HOGENOM" id="CLU_009583_2_1_2"/>
<dbReference type="Pfam" id="PF13439">
    <property type="entry name" value="Glyco_transf_4"/>
    <property type="match status" value="1"/>
</dbReference>
<feature type="domain" description="Glycosyl transferase family 1" evidence="1">
    <location>
        <begin position="196"/>
        <end position="299"/>
    </location>
</feature>
<name>D7D896_STAHD</name>
<evidence type="ECO:0000313" key="4">
    <source>
        <dbReference type="Proteomes" id="UP000002573"/>
    </source>
</evidence>
<reference evidence="3 4" key="2">
    <citation type="journal article" date="2011" name="Stand. Genomic Sci.">
        <title>Complete genome sequence of Staphylothermus hellenicus P8.</title>
        <authorList>
            <person name="Anderson I."/>
            <person name="Wirth R."/>
            <person name="Lucas S."/>
            <person name="Copeland A."/>
            <person name="Lapidus A."/>
            <person name="Cheng J.F."/>
            <person name="Goodwin L."/>
            <person name="Pitluck S."/>
            <person name="Davenport K."/>
            <person name="Detter J.C."/>
            <person name="Han C."/>
            <person name="Tapia R."/>
            <person name="Land M."/>
            <person name="Hauser L."/>
            <person name="Pati A."/>
            <person name="Mikhailova N."/>
            <person name="Woyke T."/>
            <person name="Klenk H.P."/>
            <person name="Kyrpides N."/>
            <person name="Ivanova N."/>
        </authorList>
    </citation>
    <scope>NUCLEOTIDE SEQUENCE [LARGE SCALE GENOMIC DNA]</scope>
    <source>
        <strain evidence="4">DSM 12710 / JCM 10830 / BK20S6-10-b1 / P8</strain>
    </source>
</reference>
<proteinExistence type="predicted"/>
<evidence type="ECO:0000313" key="3">
    <source>
        <dbReference type="EMBL" id="ADI31992.1"/>
    </source>
</evidence>
<dbReference type="InterPro" id="IPR028098">
    <property type="entry name" value="Glyco_trans_4-like_N"/>
</dbReference>
<dbReference type="AlphaFoldDB" id="D7D896"/>
<dbReference type="SUPFAM" id="SSF53756">
    <property type="entry name" value="UDP-Glycosyltransferase/glycogen phosphorylase"/>
    <property type="match status" value="1"/>
</dbReference>
<protein>
    <submittedName>
        <fullName evidence="3">Glycosyl transferase group 1</fullName>
    </submittedName>
</protein>
<dbReference type="EMBL" id="CP002051">
    <property type="protein sequence ID" value="ADI31992.1"/>
    <property type="molecule type" value="Genomic_DNA"/>
</dbReference>
<dbReference type="PANTHER" id="PTHR45947">
    <property type="entry name" value="SULFOQUINOVOSYL TRANSFERASE SQD2"/>
    <property type="match status" value="1"/>
</dbReference>
<dbReference type="CDD" id="cd03801">
    <property type="entry name" value="GT4_PimA-like"/>
    <property type="match status" value="1"/>
</dbReference>
<dbReference type="GO" id="GO:0016757">
    <property type="term" value="F:glycosyltransferase activity"/>
    <property type="evidence" value="ECO:0007669"/>
    <property type="project" value="InterPro"/>
</dbReference>
<keyword evidence="3" id="KW-0808">Transferase</keyword>
<dbReference type="Gene3D" id="3.40.50.2000">
    <property type="entry name" value="Glycogen Phosphorylase B"/>
    <property type="match status" value="2"/>
</dbReference>
<evidence type="ECO:0000259" key="2">
    <source>
        <dbReference type="Pfam" id="PF13439"/>
    </source>
</evidence>
<keyword evidence="4" id="KW-1185">Reference proteome</keyword>
<dbReference type="InterPro" id="IPR001296">
    <property type="entry name" value="Glyco_trans_1"/>
</dbReference>
<dbReference type="STRING" id="591019.Shell_0883"/>
<dbReference type="Pfam" id="PF00534">
    <property type="entry name" value="Glycos_transf_1"/>
    <property type="match status" value="1"/>
</dbReference>
<dbReference type="CAZy" id="GT4">
    <property type="family name" value="Glycosyltransferase Family 4"/>
</dbReference>
<dbReference type="RefSeq" id="WP_013143190.1">
    <property type="nucleotide sequence ID" value="NC_014205.1"/>
</dbReference>
<dbReference type="PANTHER" id="PTHR45947:SF3">
    <property type="entry name" value="SULFOQUINOVOSYL TRANSFERASE SQD2"/>
    <property type="match status" value="1"/>
</dbReference>
<gene>
    <name evidence="3" type="ordered locus">Shell_0883</name>
</gene>
<dbReference type="InterPro" id="IPR050194">
    <property type="entry name" value="Glycosyltransferase_grp1"/>
</dbReference>
<accession>D7D896</accession>
<reference evidence="4" key="1">
    <citation type="submission" date="2010-05" db="EMBL/GenBank/DDBJ databases">
        <title>Complete sequence of Staphylothermus hellenicus DSM 12710.</title>
        <authorList>
            <consortium name="US DOE Joint Genome Institute"/>
            <person name="Lucas S."/>
            <person name="Copeland A."/>
            <person name="Lapidus A."/>
            <person name="Cheng J.-F."/>
            <person name="Bruce D."/>
            <person name="Goodwin L."/>
            <person name="Pitluck S."/>
            <person name="Davenport K."/>
            <person name="Detter J.C."/>
            <person name="Han C."/>
            <person name="Tapia R."/>
            <person name="Larimer F."/>
            <person name="Land M."/>
            <person name="Hauser L."/>
            <person name="Kyrpides N."/>
            <person name="Mikhailova N."/>
            <person name="Anderson I.J."/>
            <person name="Woyke T."/>
        </authorList>
    </citation>
    <scope>NUCLEOTIDE SEQUENCE [LARGE SCALE GENOMIC DNA]</scope>
    <source>
        <strain evidence="4">DSM 12710 / JCM 10830 / BK20S6-10-b1 / P8</strain>
    </source>
</reference>
<dbReference type="eggNOG" id="arCOG01403">
    <property type="taxonomic scope" value="Archaea"/>
</dbReference>
<sequence length="343" mass="39459">MRILYVAPRYHPHIGGVEYVVESLATRFAKMGHQVTVLCGEPGTDKPVEEELNNVRVIRWPTLAPNNAYHIPRQKAEFEKILEELAKTHDVAHIHSAHAVLPVHAGLRLKQCNPSLRLVFTPHYHGTGHTLTRRLLWNIFWRSRVNKLTQTADIIHSVSPYEAQLLQKHYPHIRHKIIVIPNGVDEDVLNYKWKGQNSDYMIYAGRIEKYKRLELAVNLAKQLGLRLIILGNGPHKNKLKEYAEKYYLGKVEFHPPQPRQTYLRLLASSRYAVNLSKHEAYSIFIAESLAIGVPAIVTEVILRTLQPKPINILNLNREKLFIAQSFNATPWNATALKIKQIYE</sequence>
<feature type="domain" description="Glycosyltransferase subfamily 4-like N-terminal" evidence="2">
    <location>
        <begin position="14"/>
        <end position="187"/>
    </location>
</feature>
<dbReference type="GeneID" id="9234172"/>
<dbReference type="KEGG" id="shc:Shell_0883"/>
<evidence type="ECO:0000259" key="1">
    <source>
        <dbReference type="Pfam" id="PF00534"/>
    </source>
</evidence>
<organism evidence="3 4">
    <name type="scientific">Staphylothermus hellenicus (strain DSM 12710 / JCM 10830 / BK20S6-10-b1 / P8)</name>
    <dbReference type="NCBI Taxonomy" id="591019"/>
    <lineage>
        <taxon>Archaea</taxon>
        <taxon>Thermoproteota</taxon>
        <taxon>Thermoprotei</taxon>
        <taxon>Desulfurococcales</taxon>
        <taxon>Desulfurococcaceae</taxon>
        <taxon>Staphylothermus</taxon>
    </lineage>
</organism>
<dbReference type="Proteomes" id="UP000002573">
    <property type="component" value="Chromosome"/>
</dbReference>
<dbReference type="OrthoDB" id="132546at2157"/>